<dbReference type="Pfam" id="PF12688">
    <property type="entry name" value="TPR_5"/>
    <property type="match status" value="1"/>
</dbReference>
<dbReference type="EMBL" id="FWWY01000001">
    <property type="protein sequence ID" value="SMC02459.1"/>
    <property type="molecule type" value="Genomic_DNA"/>
</dbReference>
<reference evidence="4" key="1">
    <citation type="submission" date="2017-04" db="EMBL/GenBank/DDBJ databases">
        <authorList>
            <person name="Varghese N."/>
            <person name="Submissions S."/>
        </authorList>
    </citation>
    <scope>NUCLEOTIDE SEQUENCE [LARGE SCALE GENOMIC DNA]</scope>
    <source>
        <strain evidence="4">DSM 9293</strain>
    </source>
</reference>
<evidence type="ECO:0000259" key="2">
    <source>
        <dbReference type="Pfam" id="PF12688"/>
    </source>
</evidence>
<dbReference type="Proteomes" id="UP000192660">
    <property type="component" value="Unassembled WGS sequence"/>
</dbReference>
<dbReference type="InterPro" id="IPR041656">
    <property type="entry name" value="TPR_5"/>
</dbReference>
<evidence type="ECO:0000313" key="4">
    <source>
        <dbReference type="Proteomes" id="UP000192660"/>
    </source>
</evidence>
<dbReference type="PROSITE" id="PS50005">
    <property type="entry name" value="TPR"/>
    <property type="match status" value="1"/>
</dbReference>
<dbReference type="AlphaFoldDB" id="A0A1W1W8I8"/>
<dbReference type="STRING" id="28034.BFX07_04595"/>
<dbReference type="Gene3D" id="1.25.40.10">
    <property type="entry name" value="Tetratricopeptide repeat domain"/>
    <property type="match status" value="1"/>
</dbReference>
<name>A0A1W1W8I8_SULTA</name>
<accession>A0A1W1W8I8</accession>
<evidence type="ECO:0000256" key="1">
    <source>
        <dbReference type="PROSITE-ProRule" id="PRU00339"/>
    </source>
</evidence>
<organism evidence="3 4">
    <name type="scientific">Sulfobacillus thermosulfidooxidans (strain DSM 9293 / VKM B-1269 / AT-1)</name>
    <dbReference type="NCBI Taxonomy" id="929705"/>
    <lineage>
        <taxon>Bacteria</taxon>
        <taxon>Bacillati</taxon>
        <taxon>Bacillota</taxon>
        <taxon>Clostridia</taxon>
        <taxon>Eubacteriales</taxon>
        <taxon>Clostridiales Family XVII. Incertae Sedis</taxon>
        <taxon>Sulfobacillus</taxon>
    </lineage>
</organism>
<gene>
    <name evidence="3" type="ORF">SAMN00768000_0606</name>
</gene>
<feature type="repeat" description="TPR" evidence="1">
    <location>
        <begin position="37"/>
        <end position="70"/>
    </location>
</feature>
<protein>
    <submittedName>
        <fullName evidence="3">Tetratrico peptide repeat-containing protein</fullName>
    </submittedName>
</protein>
<keyword evidence="1" id="KW-0802">TPR repeat</keyword>
<keyword evidence="4" id="KW-1185">Reference proteome</keyword>
<feature type="domain" description="Tetratrico peptide repeat group 5" evidence="2">
    <location>
        <begin position="42"/>
        <end position="136"/>
    </location>
</feature>
<dbReference type="OrthoDB" id="2083277at2"/>
<dbReference type="InterPro" id="IPR011990">
    <property type="entry name" value="TPR-like_helical_dom_sf"/>
</dbReference>
<dbReference type="RefSeq" id="WP_020376478.1">
    <property type="nucleotide sequence ID" value="NZ_FWWY01000001.1"/>
</dbReference>
<proteinExistence type="predicted"/>
<evidence type="ECO:0000313" key="3">
    <source>
        <dbReference type="EMBL" id="SMC02459.1"/>
    </source>
</evidence>
<dbReference type="InterPro" id="IPR019734">
    <property type="entry name" value="TPR_rpt"/>
</dbReference>
<dbReference type="SUPFAM" id="SSF48452">
    <property type="entry name" value="TPR-like"/>
    <property type="match status" value="1"/>
</dbReference>
<sequence length="162" mass="19273">MPTEPDLTLIRHLKNHGKFEEAREQLAQWMEQEPDNPYLELEMGMILDELNRVKDAMGLYHQALEHDPPKVLKRRIIIALANDLRLNGQIYDARLWLERARQEFPHDVALDLFYALTLWNDDDRGSAFRLLWTLIVNEPAFKGLDPYRATLRYYSQHFNDRI</sequence>